<dbReference type="PROSITE" id="PS50850">
    <property type="entry name" value="MFS"/>
    <property type="match status" value="1"/>
</dbReference>
<feature type="transmembrane region" description="Helical" evidence="7">
    <location>
        <begin position="209"/>
        <end position="228"/>
    </location>
</feature>
<feature type="compositionally biased region" description="Polar residues" evidence="6">
    <location>
        <begin position="312"/>
        <end position="327"/>
    </location>
</feature>
<evidence type="ECO:0000256" key="2">
    <source>
        <dbReference type="ARBA" id="ARBA00022448"/>
    </source>
</evidence>
<organism evidence="9 10">
    <name type="scientific">Baudoinia panamericana (strain UAMH 10762)</name>
    <name type="common">Angels' share fungus</name>
    <name type="synonym">Baudoinia compniacensis (strain UAMH 10762)</name>
    <dbReference type="NCBI Taxonomy" id="717646"/>
    <lineage>
        <taxon>Eukaryota</taxon>
        <taxon>Fungi</taxon>
        <taxon>Dikarya</taxon>
        <taxon>Ascomycota</taxon>
        <taxon>Pezizomycotina</taxon>
        <taxon>Dothideomycetes</taxon>
        <taxon>Dothideomycetidae</taxon>
        <taxon>Mycosphaerellales</taxon>
        <taxon>Teratosphaeriaceae</taxon>
        <taxon>Baudoinia</taxon>
    </lineage>
</organism>
<dbReference type="GeneID" id="19107964"/>
<dbReference type="Pfam" id="PF00083">
    <property type="entry name" value="Sugar_tr"/>
    <property type="match status" value="1"/>
</dbReference>
<keyword evidence="2" id="KW-0813">Transport</keyword>
<dbReference type="Proteomes" id="UP000011761">
    <property type="component" value="Unassembled WGS sequence"/>
</dbReference>
<dbReference type="GO" id="GO:0016020">
    <property type="term" value="C:membrane"/>
    <property type="evidence" value="ECO:0007669"/>
    <property type="project" value="UniProtKB-SubCell"/>
</dbReference>
<keyword evidence="4 7" id="KW-1133">Transmembrane helix</keyword>
<dbReference type="STRING" id="717646.M2N4F1"/>
<evidence type="ECO:0000256" key="4">
    <source>
        <dbReference type="ARBA" id="ARBA00022989"/>
    </source>
</evidence>
<dbReference type="Gene3D" id="1.20.1250.20">
    <property type="entry name" value="MFS general substrate transporter like domains"/>
    <property type="match status" value="1"/>
</dbReference>
<feature type="transmembrane region" description="Helical" evidence="7">
    <location>
        <begin position="248"/>
        <end position="266"/>
    </location>
</feature>
<dbReference type="EMBL" id="KB445560">
    <property type="protein sequence ID" value="EMC93575.1"/>
    <property type="molecule type" value="Genomic_DNA"/>
</dbReference>
<dbReference type="GO" id="GO:0022857">
    <property type="term" value="F:transmembrane transporter activity"/>
    <property type="evidence" value="ECO:0007669"/>
    <property type="project" value="InterPro"/>
</dbReference>
<feature type="domain" description="Major facilitator superfamily (MFS) profile" evidence="8">
    <location>
        <begin position="69"/>
        <end position="453"/>
    </location>
</feature>
<keyword evidence="10" id="KW-1185">Reference proteome</keyword>
<sequence length="453" mass="50556">MATNASIPLRPRNYWARLLWPEDQHERYRSLYDRVSDYAEAVDAIVNGVDNVDPRDTEGIRKPEFKWEVFWVAALGFLTESYCLFESNVILPPISFVWWPGHGHRLEAAFNLATLGCSIVGQLAFGVAVDIYGRRTLYGVELIIVVISTLGLLQCSNGFTDPVTGRSTWTITPWLIFWRSIMGIGVGAEYPLSAVIASEWSPTASRARLMASVFLMQPVGQLFAYAVGLLCLASSPTGGVSQVSVDKMWRTVVGSGAAPAMLAVFFRRSIPESWRFDYFVTLNPTKASHDLIYVFGWARRSPSDNAAIADTQARSTQAVEGSGSSSRDINDEKAPAVDESRTGAQATGIFKPDGTKRRVSTLPKQSDFLASAQPPRPFEPPPGVVNVLRSEDPPKAGWQFKWSIFWQYILYTEAHVHDKAWCKPFFRCFFHDRKNLKVLVGTSSAWFFLDFAL</sequence>
<comment type="subcellular location">
    <subcellularLocation>
        <location evidence="1">Membrane</location>
        <topology evidence="1">Multi-pass membrane protein</topology>
    </subcellularLocation>
</comment>
<feature type="transmembrane region" description="Helical" evidence="7">
    <location>
        <begin position="69"/>
        <end position="90"/>
    </location>
</feature>
<feature type="region of interest" description="Disordered" evidence="6">
    <location>
        <begin position="308"/>
        <end position="350"/>
    </location>
</feature>
<dbReference type="PANTHER" id="PTHR23511:SF34">
    <property type="entry name" value="SYNAPTIC VESICLE GLYCOPROTEIN 2"/>
    <property type="match status" value="1"/>
</dbReference>
<evidence type="ECO:0000256" key="3">
    <source>
        <dbReference type="ARBA" id="ARBA00022692"/>
    </source>
</evidence>
<evidence type="ECO:0000313" key="9">
    <source>
        <dbReference type="EMBL" id="EMC93575.1"/>
    </source>
</evidence>
<dbReference type="eggNOG" id="KOG0252">
    <property type="taxonomic scope" value="Eukaryota"/>
</dbReference>
<dbReference type="KEGG" id="bcom:BAUCODRAFT_125424"/>
<evidence type="ECO:0000313" key="10">
    <source>
        <dbReference type="Proteomes" id="UP000011761"/>
    </source>
</evidence>
<accession>M2N4F1</accession>
<dbReference type="InterPro" id="IPR005829">
    <property type="entry name" value="Sugar_transporter_CS"/>
</dbReference>
<dbReference type="PROSITE" id="PS00217">
    <property type="entry name" value="SUGAR_TRANSPORT_2"/>
    <property type="match status" value="1"/>
</dbReference>
<dbReference type="InterPro" id="IPR005828">
    <property type="entry name" value="MFS_sugar_transport-like"/>
</dbReference>
<name>M2N4F1_BAUPA</name>
<protein>
    <recommendedName>
        <fullName evidence="8">Major facilitator superfamily (MFS) profile domain-containing protein</fullName>
    </recommendedName>
</protein>
<feature type="transmembrane region" description="Helical" evidence="7">
    <location>
        <begin position="110"/>
        <end position="129"/>
    </location>
</feature>
<dbReference type="AlphaFoldDB" id="M2N4F1"/>
<dbReference type="InterPro" id="IPR020846">
    <property type="entry name" value="MFS_dom"/>
</dbReference>
<evidence type="ECO:0000256" key="6">
    <source>
        <dbReference type="SAM" id="MobiDB-lite"/>
    </source>
</evidence>
<dbReference type="OrthoDB" id="433512at2759"/>
<dbReference type="HOGENOM" id="CLU_604077_0_0_1"/>
<dbReference type="SUPFAM" id="SSF103473">
    <property type="entry name" value="MFS general substrate transporter"/>
    <property type="match status" value="1"/>
</dbReference>
<evidence type="ECO:0000259" key="8">
    <source>
        <dbReference type="PROSITE" id="PS50850"/>
    </source>
</evidence>
<feature type="transmembrane region" description="Helical" evidence="7">
    <location>
        <begin position="174"/>
        <end position="197"/>
    </location>
</feature>
<gene>
    <name evidence="9" type="ORF">BAUCODRAFT_125424</name>
</gene>
<dbReference type="RefSeq" id="XP_007679662.1">
    <property type="nucleotide sequence ID" value="XM_007681472.1"/>
</dbReference>
<evidence type="ECO:0000256" key="7">
    <source>
        <dbReference type="SAM" id="Phobius"/>
    </source>
</evidence>
<evidence type="ECO:0000256" key="5">
    <source>
        <dbReference type="ARBA" id="ARBA00023136"/>
    </source>
</evidence>
<feature type="transmembrane region" description="Helical" evidence="7">
    <location>
        <begin position="136"/>
        <end position="154"/>
    </location>
</feature>
<keyword evidence="5 7" id="KW-0472">Membrane</keyword>
<reference evidence="9 10" key="1">
    <citation type="journal article" date="2012" name="PLoS Pathog.">
        <title>Diverse lifestyles and strategies of plant pathogenesis encoded in the genomes of eighteen Dothideomycetes fungi.</title>
        <authorList>
            <person name="Ohm R.A."/>
            <person name="Feau N."/>
            <person name="Henrissat B."/>
            <person name="Schoch C.L."/>
            <person name="Horwitz B.A."/>
            <person name="Barry K.W."/>
            <person name="Condon B.J."/>
            <person name="Copeland A.C."/>
            <person name="Dhillon B."/>
            <person name="Glaser F."/>
            <person name="Hesse C.N."/>
            <person name="Kosti I."/>
            <person name="LaButti K."/>
            <person name="Lindquist E.A."/>
            <person name="Lucas S."/>
            <person name="Salamov A.A."/>
            <person name="Bradshaw R.E."/>
            <person name="Ciuffetti L."/>
            <person name="Hamelin R.C."/>
            <person name="Kema G.H.J."/>
            <person name="Lawrence C."/>
            <person name="Scott J.A."/>
            <person name="Spatafora J.W."/>
            <person name="Turgeon B.G."/>
            <person name="de Wit P.J.G.M."/>
            <person name="Zhong S."/>
            <person name="Goodwin S.B."/>
            <person name="Grigoriev I.V."/>
        </authorList>
    </citation>
    <scope>NUCLEOTIDE SEQUENCE [LARGE SCALE GENOMIC DNA]</scope>
    <source>
        <strain evidence="9 10">UAMH 10762</strain>
    </source>
</reference>
<feature type="compositionally biased region" description="Basic and acidic residues" evidence="6">
    <location>
        <begin position="328"/>
        <end position="341"/>
    </location>
</feature>
<keyword evidence="3 7" id="KW-0812">Transmembrane</keyword>
<proteinExistence type="predicted"/>
<dbReference type="InterPro" id="IPR036259">
    <property type="entry name" value="MFS_trans_sf"/>
</dbReference>
<dbReference type="PANTHER" id="PTHR23511">
    <property type="entry name" value="SYNAPTIC VESICLE GLYCOPROTEIN 2"/>
    <property type="match status" value="1"/>
</dbReference>
<evidence type="ECO:0000256" key="1">
    <source>
        <dbReference type="ARBA" id="ARBA00004141"/>
    </source>
</evidence>